<accession>A0A166U5Q3</accession>
<comment type="similarity">
    <text evidence="1">Belongs to the class-I pyridoxal-phosphate-dependent aminotransferase family.</text>
</comment>
<dbReference type="PRINTS" id="PR00753">
    <property type="entry name" value="ACCSYNTHASE"/>
</dbReference>
<protein>
    <submittedName>
        <fullName evidence="4">Pyridoxal phosphate-dependent transferase, major domain protein</fullName>
    </submittedName>
</protein>
<dbReference type="SUPFAM" id="SSF53383">
    <property type="entry name" value="PLP-dependent transferases"/>
    <property type="match status" value="1"/>
</dbReference>
<dbReference type="OrthoDB" id="7042322at2759"/>
<dbReference type="CDD" id="cd00609">
    <property type="entry name" value="AAT_like"/>
    <property type="match status" value="1"/>
</dbReference>
<dbReference type="Gene3D" id="3.90.1150.10">
    <property type="entry name" value="Aspartate Aminotransferase, domain 1"/>
    <property type="match status" value="1"/>
</dbReference>
<dbReference type="InterPro" id="IPR015422">
    <property type="entry name" value="PyrdxlP-dep_Trfase_small"/>
</dbReference>
<keyword evidence="2" id="KW-0663">Pyridoxal phosphate</keyword>
<dbReference type="PANTHER" id="PTHR43795">
    <property type="entry name" value="BIFUNCTIONAL ASPARTATE AMINOTRANSFERASE AND GLUTAMATE/ASPARTATE-PREPHENATE AMINOTRANSFERASE-RELATED"/>
    <property type="match status" value="1"/>
</dbReference>
<evidence type="ECO:0000256" key="2">
    <source>
        <dbReference type="ARBA" id="ARBA00022898"/>
    </source>
</evidence>
<dbReference type="PANTHER" id="PTHR43795:SF63">
    <property type="entry name" value="PUTATIVE (AFU_ORTHOLOGUE AFUA_4G00630)-RELATED"/>
    <property type="match status" value="1"/>
</dbReference>
<dbReference type="GO" id="GO:0030170">
    <property type="term" value="F:pyridoxal phosphate binding"/>
    <property type="evidence" value="ECO:0007669"/>
    <property type="project" value="InterPro"/>
</dbReference>
<reference evidence="4 5" key="1">
    <citation type="journal article" date="2016" name="Genome Biol. Evol.">
        <title>Divergent and convergent evolution of fungal pathogenicity.</title>
        <authorList>
            <person name="Shang Y."/>
            <person name="Xiao G."/>
            <person name="Zheng P."/>
            <person name="Cen K."/>
            <person name="Zhan S."/>
            <person name="Wang C."/>
        </authorList>
    </citation>
    <scope>NUCLEOTIDE SEQUENCE [LARGE SCALE GENOMIC DNA]</scope>
    <source>
        <strain evidence="4 5">RCEF 2490</strain>
    </source>
</reference>
<dbReference type="PROSITE" id="PS00105">
    <property type="entry name" value="AA_TRANSFER_CLASS_1"/>
    <property type="match status" value="1"/>
</dbReference>
<dbReference type="GO" id="GO:0008483">
    <property type="term" value="F:transaminase activity"/>
    <property type="evidence" value="ECO:0007669"/>
    <property type="project" value="TreeGrafter"/>
</dbReference>
<sequence length="425" mass="47488">MALSRRAVETSRDSANTDLLLGILRNLWDAETNPDGYVSLGIAENSLMSDVLIKHMQDHMDIPRIALTYGDGFTRIRNAAARFLNKHFKPVRPIKADHIHISNGVTPAIQDLAWAIGNPGDGILLGRPYYVSFLPDVKRRTDVEIVAVSFGDVDPLGTDGLARYEEEILKAEQRGQRIAGLIVAHPHNPLGKCYPRETLIGMMRLCQKYQIHLVSDEIYALSVFDNKVDEGAAATPFESILSIDPEGIIDPRLVHVLWGMSKDFGANGLRVGMTISQHSSQMRDALKSVFEFSWMSSLSELVTANALEDDEWVESYITENRRKLSGRQEKVLLWAQRHGIEYTPGANAGFFVWVNLGGVYQEHHPDVEGDLSKTVMQALLDNKVFLADGTSFGSEKPGWFRIVFSQELPYLEEGLRRIIATVKGE</sequence>
<dbReference type="Pfam" id="PF00155">
    <property type="entry name" value="Aminotran_1_2"/>
    <property type="match status" value="1"/>
</dbReference>
<dbReference type="InterPro" id="IPR015424">
    <property type="entry name" value="PyrdxlP-dep_Trfase"/>
</dbReference>
<dbReference type="EMBL" id="AZGY01000002">
    <property type="protein sequence ID" value="OAA32091.1"/>
    <property type="molecule type" value="Genomic_DNA"/>
</dbReference>
<evidence type="ECO:0000256" key="1">
    <source>
        <dbReference type="ARBA" id="ARBA00007441"/>
    </source>
</evidence>
<dbReference type="InterPro" id="IPR004838">
    <property type="entry name" value="NHTrfase_class1_PyrdxlP-BS"/>
</dbReference>
<dbReference type="InterPro" id="IPR015421">
    <property type="entry name" value="PyrdxlP-dep_Trfase_major"/>
</dbReference>
<feature type="domain" description="Aminotransferase class I/classII large" evidence="3">
    <location>
        <begin position="44"/>
        <end position="417"/>
    </location>
</feature>
<dbReference type="STRING" id="1081109.A0A166U5Q3"/>
<name>A0A166U5Q3_9HYPO</name>
<evidence type="ECO:0000313" key="4">
    <source>
        <dbReference type="EMBL" id="OAA32091.1"/>
    </source>
</evidence>
<dbReference type="GO" id="GO:0006520">
    <property type="term" value="P:amino acid metabolic process"/>
    <property type="evidence" value="ECO:0007669"/>
    <property type="project" value="TreeGrafter"/>
</dbReference>
<evidence type="ECO:0000259" key="3">
    <source>
        <dbReference type="Pfam" id="PF00155"/>
    </source>
</evidence>
<proteinExistence type="inferred from homology"/>
<dbReference type="InterPro" id="IPR050478">
    <property type="entry name" value="Ethylene_sulfur-biosynth"/>
</dbReference>
<evidence type="ECO:0000313" key="5">
    <source>
        <dbReference type="Proteomes" id="UP000078544"/>
    </source>
</evidence>
<keyword evidence="5" id="KW-1185">Reference proteome</keyword>
<gene>
    <name evidence="4" type="ORF">AAL_01423</name>
</gene>
<dbReference type="Proteomes" id="UP000078544">
    <property type="component" value="Unassembled WGS sequence"/>
</dbReference>
<dbReference type="Gene3D" id="3.40.640.10">
    <property type="entry name" value="Type I PLP-dependent aspartate aminotransferase-like (Major domain)"/>
    <property type="match status" value="1"/>
</dbReference>
<dbReference type="InterPro" id="IPR004839">
    <property type="entry name" value="Aminotransferase_I/II_large"/>
</dbReference>
<keyword evidence="4" id="KW-0808">Transferase</keyword>
<dbReference type="AlphaFoldDB" id="A0A166U5Q3"/>
<comment type="caution">
    <text evidence="4">The sequence shown here is derived from an EMBL/GenBank/DDBJ whole genome shotgun (WGS) entry which is preliminary data.</text>
</comment>
<organism evidence="4 5">
    <name type="scientific">Moelleriella libera RCEF 2490</name>
    <dbReference type="NCBI Taxonomy" id="1081109"/>
    <lineage>
        <taxon>Eukaryota</taxon>
        <taxon>Fungi</taxon>
        <taxon>Dikarya</taxon>
        <taxon>Ascomycota</taxon>
        <taxon>Pezizomycotina</taxon>
        <taxon>Sordariomycetes</taxon>
        <taxon>Hypocreomycetidae</taxon>
        <taxon>Hypocreales</taxon>
        <taxon>Clavicipitaceae</taxon>
        <taxon>Moelleriella</taxon>
    </lineage>
</organism>